<keyword evidence="2" id="KW-0472">Membrane</keyword>
<comment type="caution">
    <text evidence="4">The sequence shown here is derived from an EMBL/GenBank/DDBJ whole genome shotgun (WGS) entry which is preliminary data.</text>
</comment>
<dbReference type="SUPFAM" id="SSF57850">
    <property type="entry name" value="RING/U-box"/>
    <property type="match status" value="1"/>
</dbReference>
<dbReference type="OrthoDB" id="8062037at2759"/>
<reference evidence="4 5" key="1">
    <citation type="submission" date="2019-12" db="EMBL/GenBank/DDBJ databases">
        <authorList>
            <person name="Alioto T."/>
            <person name="Alioto T."/>
            <person name="Gomez Garrido J."/>
        </authorList>
    </citation>
    <scope>NUCLEOTIDE SEQUENCE [LARGE SCALE GENOMIC DNA]</scope>
</reference>
<gene>
    <name evidence="4" type="ORF">OLEA9_A063680</name>
</gene>
<evidence type="ECO:0000256" key="1">
    <source>
        <dbReference type="PROSITE-ProRule" id="PRU00175"/>
    </source>
</evidence>
<dbReference type="AlphaFoldDB" id="A0A8S0PV60"/>
<keyword evidence="1" id="KW-0479">Metal-binding</keyword>
<dbReference type="GO" id="GO:0061630">
    <property type="term" value="F:ubiquitin protein ligase activity"/>
    <property type="evidence" value="ECO:0007669"/>
    <property type="project" value="TreeGrafter"/>
</dbReference>
<dbReference type="PANTHER" id="PTHR22765">
    <property type="entry name" value="RING FINGER AND PROTEASE ASSOCIATED DOMAIN-CONTAINING"/>
    <property type="match status" value="1"/>
</dbReference>
<keyword evidence="1" id="KW-0863">Zinc-finger</keyword>
<dbReference type="EMBL" id="CACTIH010000288">
    <property type="protein sequence ID" value="CAA2958841.1"/>
    <property type="molecule type" value="Genomic_DNA"/>
</dbReference>
<keyword evidence="2" id="KW-1133">Transmembrane helix</keyword>
<evidence type="ECO:0000313" key="4">
    <source>
        <dbReference type="EMBL" id="CAA2958841.1"/>
    </source>
</evidence>
<keyword evidence="1" id="KW-0862">Zinc</keyword>
<evidence type="ECO:0000256" key="2">
    <source>
        <dbReference type="SAM" id="Phobius"/>
    </source>
</evidence>
<name>A0A8S0PV60_OLEEU</name>
<dbReference type="GO" id="GO:0006511">
    <property type="term" value="P:ubiquitin-dependent protein catabolic process"/>
    <property type="evidence" value="ECO:0007669"/>
    <property type="project" value="TreeGrafter"/>
</dbReference>
<protein>
    <submittedName>
        <fullName evidence="4">RING-H2 finger ATL21A</fullName>
    </submittedName>
</protein>
<dbReference type="InterPro" id="IPR001841">
    <property type="entry name" value="Znf_RING"/>
</dbReference>
<feature type="non-terminal residue" evidence="4">
    <location>
        <position position="311"/>
    </location>
</feature>
<dbReference type="InterPro" id="IPR051826">
    <property type="entry name" value="E3_ubiquitin-ligase_domain"/>
</dbReference>
<proteinExistence type="predicted"/>
<keyword evidence="2" id="KW-0812">Transmembrane</keyword>
<evidence type="ECO:0000313" key="5">
    <source>
        <dbReference type="Proteomes" id="UP000594638"/>
    </source>
</evidence>
<evidence type="ECO:0000259" key="3">
    <source>
        <dbReference type="PROSITE" id="PS50089"/>
    </source>
</evidence>
<dbReference type="PANTHER" id="PTHR22765:SF434">
    <property type="entry name" value="GB|AAD18119.1-RELATED"/>
    <property type="match status" value="1"/>
</dbReference>
<dbReference type="Gramene" id="OE9A063680T1">
    <property type="protein sequence ID" value="OE9A063680C1"/>
    <property type="gene ID" value="OE9A063680"/>
</dbReference>
<dbReference type="Gene3D" id="3.30.40.10">
    <property type="entry name" value="Zinc/RING finger domain, C3HC4 (zinc finger)"/>
    <property type="match status" value="1"/>
</dbReference>
<dbReference type="Pfam" id="PF13639">
    <property type="entry name" value="zf-RING_2"/>
    <property type="match status" value="1"/>
</dbReference>
<dbReference type="PROSITE" id="PS50089">
    <property type="entry name" value="ZF_RING_2"/>
    <property type="match status" value="1"/>
</dbReference>
<sequence length="311" mass="35055">SRSKFILNSRSIFSVKQSARKPSSVLLRISVFTCFITENARSTVAVETGSVSTKQINLVKTTMIAKILKHLASCSIHINQTLYRAVMRRPTSTSGSLQITNLISTTSGLSLSNFQQMLNFFYLVSEVGYFKSPLGLRQCSTRHSFYRIETIFYHFRSCGSRSKWSKIIGSPLFFPFVVIMSTFLTVVCFLSLMKMRARGGRTQAAVPVLRPQSTAVTTSMPPETTNVYTDEIPSQCTIVTTVIDELKKKYCTVSEGPNFVSCAICLEEYQCEETIKYITQCGHYFHCDCIDQWLQKNQSCPVCRTSLSRVN</sequence>
<keyword evidence="5" id="KW-1185">Reference proteome</keyword>
<dbReference type="InterPro" id="IPR013083">
    <property type="entry name" value="Znf_RING/FYVE/PHD"/>
</dbReference>
<feature type="domain" description="RING-type" evidence="3">
    <location>
        <begin position="262"/>
        <end position="304"/>
    </location>
</feature>
<dbReference type="Proteomes" id="UP000594638">
    <property type="component" value="Unassembled WGS sequence"/>
</dbReference>
<feature type="transmembrane region" description="Helical" evidence="2">
    <location>
        <begin position="172"/>
        <end position="193"/>
    </location>
</feature>
<dbReference type="SMART" id="SM00184">
    <property type="entry name" value="RING"/>
    <property type="match status" value="1"/>
</dbReference>
<dbReference type="GO" id="GO:0008270">
    <property type="term" value="F:zinc ion binding"/>
    <property type="evidence" value="ECO:0007669"/>
    <property type="project" value="UniProtKB-KW"/>
</dbReference>
<accession>A0A8S0PV60</accession>
<organism evidence="4 5">
    <name type="scientific">Olea europaea subsp. europaea</name>
    <dbReference type="NCBI Taxonomy" id="158383"/>
    <lineage>
        <taxon>Eukaryota</taxon>
        <taxon>Viridiplantae</taxon>
        <taxon>Streptophyta</taxon>
        <taxon>Embryophyta</taxon>
        <taxon>Tracheophyta</taxon>
        <taxon>Spermatophyta</taxon>
        <taxon>Magnoliopsida</taxon>
        <taxon>eudicotyledons</taxon>
        <taxon>Gunneridae</taxon>
        <taxon>Pentapetalae</taxon>
        <taxon>asterids</taxon>
        <taxon>lamiids</taxon>
        <taxon>Lamiales</taxon>
        <taxon>Oleaceae</taxon>
        <taxon>Oleeae</taxon>
        <taxon>Olea</taxon>
    </lineage>
</organism>